<dbReference type="Proteomes" id="UP000323865">
    <property type="component" value="Chromosome"/>
</dbReference>
<evidence type="ECO:0000259" key="1">
    <source>
        <dbReference type="PROSITE" id="PS50943"/>
    </source>
</evidence>
<dbReference type="RefSeq" id="WP_150333048.1">
    <property type="nucleotide sequence ID" value="NZ_CP044108.1"/>
</dbReference>
<proteinExistence type="predicted"/>
<accession>A0ABX6A4D4</accession>
<dbReference type="InterPro" id="IPR010982">
    <property type="entry name" value="Lambda_DNA-bd_dom_sf"/>
</dbReference>
<feature type="domain" description="HTH cro/C1-type" evidence="1">
    <location>
        <begin position="6"/>
        <end position="34"/>
    </location>
</feature>
<gene>
    <name evidence="2" type="ORF">FOB48_04695</name>
</gene>
<evidence type="ECO:0000313" key="2">
    <source>
        <dbReference type="EMBL" id="QEU11663.1"/>
    </source>
</evidence>
<organism evidence="2 3">
    <name type="scientific">Dermabacter vaginalis</name>
    <dbReference type="NCBI Taxonomy" id="1630135"/>
    <lineage>
        <taxon>Bacteria</taxon>
        <taxon>Bacillati</taxon>
        <taxon>Actinomycetota</taxon>
        <taxon>Actinomycetes</taxon>
        <taxon>Micrococcales</taxon>
        <taxon>Dermabacteraceae</taxon>
        <taxon>Dermabacter</taxon>
    </lineage>
</organism>
<name>A0ABX6A4D4_9MICO</name>
<keyword evidence="3" id="KW-1185">Reference proteome</keyword>
<dbReference type="PROSITE" id="PS50943">
    <property type="entry name" value="HTH_CROC1"/>
    <property type="match status" value="1"/>
</dbReference>
<dbReference type="CDD" id="cd00093">
    <property type="entry name" value="HTH_XRE"/>
    <property type="match status" value="1"/>
</dbReference>
<dbReference type="Gene3D" id="1.10.3100.10">
    <property type="entry name" value="Putative cytoplasmic protein"/>
    <property type="match status" value="1"/>
</dbReference>
<dbReference type="EMBL" id="CP044108">
    <property type="protein sequence ID" value="QEU11663.1"/>
    <property type="molecule type" value="Genomic_DNA"/>
</dbReference>
<protein>
    <submittedName>
        <fullName evidence="2">Helix-turn-helix transcriptional regulator</fullName>
    </submittedName>
</protein>
<evidence type="ECO:0000313" key="3">
    <source>
        <dbReference type="Proteomes" id="UP000323865"/>
    </source>
</evidence>
<dbReference type="InterPro" id="IPR027910">
    <property type="entry name" value="YdiL_sf"/>
</dbReference>
<sequence>MTPATLATLREALGLTHEDVARLADVDPRTVRRWQSPQREATVPNDVSEALWGLMEWVTDTVDAAVEGVEAMIEQQGHEPEVIDLTRYVDAASAARAGIEVPHPVHTAAVAQIARELHAAGLDVAVHYSPVEP</sequence>
<reference evidence="2 3" key="1">
    <citation type="submission" date="2019-09" db="EMBL/GenBank/DDBJ databases">
        <title>FDA dAtabase for Regulatory Grade micrObial Sequences (FDA-ARGOS): Supporting development and validation of Infectious Disease Dx tests.</title>
        <authorList>
            <person name="Sciortino C."/>
            <person name="Tallon L."/>
            <person name="Sadzewicz L."/>
            <person name="Vavikolanu K."/>
            <person name="Mehta A."/>
            <person name="Aluvathingal J."/>
            <person name="Nadendla S."/>
            <person name="Nandy P."/>
            <person name="Geyer C."/>
            <person name="Yan Y."/>
            <person name="Sichtig H."/>
        </authorList>
    </citation>
    <scope>NUCLEOTIDE SEQUENCE [LARGE SCALE GENOMIC DNA]</scope>
    <source>
        <strain evidence="2 3">FDAARGOS_640</strain>
    </source>
</reference>
<dbReference type="InterPro" id="IPR001387">
    <property type="entry name" value="Cro/C1-type_HTH"/>
</dbReference>
<dbReference type="SUPFAM" id="SSF47413">
    <property type="entry name" value="lambda repressor-like DNA-binding domains"/>
    <property type="match status" value="1"/>
</dbReference>